<dbReference type="Pfam" id="PF08615">
    <property type="entry name" value="RNase_H2_suC"/>
    <property type="match status" value="2"/>
</dbReference>
<dbReference type="EMBL" id="AMGV01000011">
    <property type="protein sequence ID" value="KEF54096.1"/>
    <property type="molecule type" value="Genomic_DNA"/>
</dbReference>
<dbReference type="OrthoDB" id="6222486at2759"/>
<dbReference type="HOGENOM" id="CLU_097632_0_0_1"/>
<dbReference type="STRING" id="1182545.A0A072P2L4"/>
<evidence type="ECO:0000256" key="1">
    <source>
        <dbReference type="SAM" id="MobiDB-lite"/>
    </source>
</evidence>
<evidence type="ECO:0000313" key="2">
    <source>
        <dbReference type="EMBL" id="KEF54096.1"/>
    </source>
</evidence>
<sequence>MLALRRPQTQLDKCSVNILPCRIHHDGPTKITKRYWAPAAEKGVIIHSTEEHLTPQQPKTHSSPTYTAIDDDIEIEDGEDDDEPLEPVRILDELSSFDEVVVWGHDQIPASDDPFVRGVEEWIAFAEALHGGGVGGSRGQATLEAKGEKGDALNS</sequence>
<dbReference type="PANTHER" id="PTHR47204:SF1">
    <property type="entry name" value="RIBONUCLEASE H2 SUBUNIT C"/>
    <property type="match status" value="1"/>
</dbReference>
<feature type="region of interest" description="Disordered" evidence="1">
    <location>
        <begin position="133"/>
        <end position="155"/>
    </location>
</feature>
<dbReference type="Gene3D" id="2.40.128.680">
    <property type="match status" value="1"/>
</dbReference>
<accession>A0A072P2L4</accession>
<comment type="caution">
    <text evidence="2">The sequence shown here is derived from an EMBL/GenBank/DDBJ whole genome shotgun (WGS) entry which is preliminary data.</text>
</comment>
<dbReference type="Proteomes" id="UP000027920">
    <property type="component" value="Unassembled WGS sequence"/>
</dbReference>
<keyword evidence="3" id="KW-1185">Reference proteome</keyword>
<dbReference type="GO" id="GO:0032299">
    <property type="term" value="C:ribonuclease H2 complex"/>
    <property type="evidence" value="ECO:0007669"/>
    <property type="project" value="InterPro"/>
</dbReference>
<protein>
    <submittedName>
        <fullName evidence="2">Uncharacterized protein</fullName>
    </submittedName>
</protein>
<dbReference type="PANTHER" id="PTHR47204">
    <property type="entry name" value="OS02G0168900 PROTEIN"/>
    <property type="match status" value="1"/>
</dbReference>
<dbReference type="GeneID" id="25284799"/>
<dbReference type="CDD" id="cd09271">
    <property type="entry name" value="RNase_H2-C"/>
    <property type="match status" value="1"/>
</dbReference>
<feature type="compositionally biased region" description="Basic and acidic residues" evidence="1">
    <location>
        <begin position="145"/>
        <end position="155"/>
    </location>
</feature>
<proteinExistence type="predicted"/>
<gene>
    <name evidence="2" type="ORF">A1O9_09891</name>
</gene>
<dbReference type="AlphaFoldDB" id="A0A072P2L4"/>
<reference evidence="2 3" key="1">
    <citation type="submission" date="2013-03" db="EMBL/GenBank/DDBJ databases">
        <title>The Genome Sequence of Exophiala aquamarina CBS 119918.</title>
        <authorList>
            <consortium name="The Broad Institute Genomics Platform"/>
            <person name="Cuomo C."/>
            <person name="de Hoog S."/>
            <person name="Gorbushina A."/>
            <person name="Walker B."/>
            <person name="Young S.K."/>
            <person name="Zeng Q."/>
            <person name="Gargeya S."/>
            <person name="Fitzgerald M."/>
            <person name="Haas B."/>
            <person name="Abouelleil A."/>
            <person name="Allen A.W."/>
            <person name="Alvarado L."/>
            <person name="Arachchi H.M."/>
            <person name="Berlin A.M."/>
            <person name="Chapman S.B."/>
            <person name="Gainer-Dewar J."/>
            <person name="Goldberg J."/>
            <person name="Griggs A."/>
            <person name="Gujja S."/>
            <person name="Hansen M."/>
            <person name="Howarth C."/>
            <person name="Imamovic A."/>
            <person name="Ireland A."/>
            <person name="Larimer J."/>
            <person name="McCowan C."/>
            <person name="Murphy C."/>
            <person name="Pearson M."/>
            <person name="Poon T.W."/>
            <person name="Priest M."/>
            <person name="Roberts A."/>
            <person name="Saif S."/>
            <person name="Shea T."/>
            <person name="Sisk P."/>
            <person name="Sykes S."/>
            <person name="Wortman J."/>
            <person name="Nusbaum C."/>
            <person name="Birren B."/>
        </authorList>
    </citation>
    <scope>NUCLEOTIDE SEQUENCE [LARGE SCALE GENOMIC DNA]</scope>
    <source>
        <strain evidence="2 3">CBS 119918</strain>
    </source>
</reference>
<evidence type="ECO:0000313" key="3">
    <source>
        <dbReference type="Proteomes" id="UP000027920"/>
    </source>
</evidence>
<dbReference type="GO" id="GO:0006401">
    <property type="term" value="P:RNA catabolic process"/>
    <property type="evidence" value="ECO:0007669"/>
    <property type="project" value="InterPro"/>
</dbReference>
<dbReference type="InterPro" id="IPR013924">
    <property type="entry name" value="RNase_H2_suC"/>
</dbReference>
<name>A0A072P2L4_9EURO</name>
<dbReference type="VEuPathDB" id="FungiDB:A1O9_09891"/>
<organism evidence="2 3">
    <name type="scientific">Exophiala aquamarina CBS 119918</name>
    <dbReference type="NCBI Taxonomy" id="1182545"/>
    <lineage>
        <taxon>Eukaryota</taxon>
        <taxon>Fungi</taxon>
        <taxon>Dikarya</taxon>
        <taxon>Ascomycota</taxon>
        <taxon>Pezizomycotina</taxon>
        <taxon>Eurotiomycetes</taxon>
        <taxon>Chaetothyriomycetidae</taxon>
        <taxon>Chaetothyriales</taxon>
        <taxon>Herpotrichiellaceae</taxon>
        <taxon>Exophiala</taxon>
    </lineage>
</organism>
<dbReference type="RefSeq" id="XP_013256686.1">
    <property type="nucleotide sequence ID" value="XM_013401232.1"/>
</dbReference>